<dbReference type="Gene3D" id="3.30.1310.10">
    <property type="entry name" value="Nucleoid-associated protein YbaB-like domain"/>
    <property type="match status" value="1"/>
</dbReference>
<dbReference type="Proteomes" id="UP000199699">
    <property type="component" value="Unassembled WGS sequence"/>
</dbReference>
<dbReference type="RefSeq" id="WP_091089568.1">
    <property type="nucleotide sequence ID" value="NZ_FMHT01000003.1"/>
</dbReference>
<evidence type="ECO:0000313" key="1">
    <source>
        <dbReference type="EMBL" id="SCL36740.1"/>
    </source>
</evidence>
<reference evidence="1 2" key="1">
    <citation type="submission" date="2016-06" db="EMBL/GenBank/DDBJ databases">
        <authorList>
            <person name="Kjaerup R.B."/>
            <person name="Dalgaard T.S."/>
            <person name="Juul-Madsen H.R."/>
        </authorList>
    </citation>
    <scope>NUCLEOTIDE SEQUENCE [LARGE SCALE GENOMIC DNA]</scope>
    <source>
        <strain evidence="1 2">DSM 43818</strain>
    </source>
</reference>
<organism evidence="1 2">
    <name type="scientific">Micromonospora nigra</name>
    <dbReference type="NCBI Taxonomy" id="145857"/>
    <lineage>
        <taxon>Bacteria</taxon>
        <taxon>Bacillati</taxon>
        <taxon>Actinomycetota</taxon>
        <taxon>Actinomycetes</taxon>
        <taxon>Micromonosporales</taxon>
        <taxon>Micromonosporaceae</taxon>
        <taxon>Micromonospora</taxon>
    </lineage>
</organism>
<sequence>MWADQAALDAATQGLDEWEASFADQAVRAKALSAQVQSLNGTASSPDRAVEVTVDSSGLLVDLRLDETVRQRSAAHTARVIVETTRAAHTDLLRQVSATAAAVGGGDPAGQAIVDTYRHRLNADETPPDIPR</sequence>
<dbReference type="GO" id="GO:0003677">
    <property type="term" value="F:DNA binding"/>
    <property type="evidence" value="ECO:0007669"/>
    <property type="project" value="UniProtKB-KW"/>
</dbReference>
<dbReference type="OrthoDB" id="3695809at2"/>
<dbReference type="InterPro" id="IPR036894">
    <property type="entry name" value="YbaB-like_sf"/>
</dbReference>
<dbReference type="InterPro" id="IPR004401">
    <property type="entry name" value="YbaB/EbfC"/>
</dbReference>
<dbReference type="Pfam" id="PF02575">
    <property type="entry name" value="YbaB_DNA_bd"/>
    <property type="match status" value="1"/>
</dbReference>
<dbReference type="STRING" id="145857.GA0070616_5568"/>
<accession>A0A1C6T4K0</accession>
<evidence type="ECO:0000313" key="2">
    <source>
        <dbReference type="Proteomes" id="UP000199699"/>
    </source>
</evidence>
<protein>
    <submittedName>
        <fullName evidence="1">YbaB/EbfC DNA-binding family protein</fullName>
    </submittedName>
</protein>
<keyword evidence="2" id="KW-1185">Reference proteome</keyword>
<dbReference type="AlphaFoldDB" id="A0A1C6T4K0"/>
<dbReference type="EMBL" id="FMHT01000003">
    <property type="protein sequence ID" value="SCL36740.1"/>
    <property type="molecule type" value="Genomic_DNA"/>
</dbReference>
<name>A0A1C6T4K0_9ACTN</name>
<keyword evidence="1" id="KW-0238">DNA-binding</keyword>
<proteinExistence type="predicted"/>
<gene>
    <name evidence="1" type="ORF">GA0070616_5568</name>
</gene>